<evidence type="ECO:0000256" key="1">
    <source>
        <dbReference type="SAM" id="MobiDB-lite"/>
    </source>
</evidence>
<name>A0A225WU59_9STRA</name>
<feature type="domain" description="ZSWIM1/3 RNaseH-like" evidence="2">
    <location>
        <begin position="201"/>
        <end position="247"/>
    </location>
</feature>
<dbReference type="PANTHER" id="PTHR31569:SF4">
    <property type="entry name" value="SWIM-TYPE DOMAIN-CONTAINING PROTEIN"/>
    <property type="match status" value="1"/>
</dbReference>
<dbReference type="Pfam" id="PF21056">
    <property type="entry name" value="ZSWIM1-3_RNaseH-like"/>
    <property type="match status" value="1"/>
</dbReference>
<dbReference type="PANTHER" id="PTHR31569">
    <property type="entry name" value="SWIM-TYPE DOMAIN-CONTAINING PROTEIN"/>
    <property type="match status" value="1"/>
</dbReference>
<reference evidence="4" key="1">
    <citation type="submission" date="2017-03" db="EMBL/GenBank/DDBJ databases">
        <title>Phytopthora megakarya and P. palmivora, two closely related causual agents of cacao black pod achieved similar genome size and gene model numbers by different mechanisms.</title>
        <authorList>
            <person name="Ali S."/>
            <person name="Shao J."/>
            <person name="Larry D.J."/>
            <person name="Kronmiller B."/>
            <person name="Shen D."/>
            <person name="Strem M.D."/>
            <person name="Melnick R.L."/>
            <person name="Guiltinan M.J."/>
            <person name="Tyler B.M."/>
            <person name="Meinhardt L.W."/>
            <person name="Bailey B.A."/>
        </authorList>
    </citation>
    <scope>NUCLEOTIDE SEQUENCE [LARGE SCALE GENOMIC DNA]</scope>
    <source>
        <strain evidence="4">zdho120</strain>
    </source>
</reference>
<organism evidence="3 4">
    <name type="scientific">Phytophthora megakarya</name>
    <dbReference type="NCBI Taxonomy" id="4795"/>
    <lineage>
        <taxon>Eukaryota</taxon>
        <taxon>Sar</taxon>
        <taxon>Stramenopiles</taxon>
        <taxon>Oomycota</taxon>
        <taxon>Peronosporomycetes</taxon>
        <taxon>Peronosporales</taxon>
        <taxon>Peronosporaceae</taxon>
        <taxon>Phytophthora</taxon>
    </lineage>
</organism>
<feature type="region of interest" description="Disordered" evidence="1">
    <location>
        <begin position="47"/>
        <end position="126"/>
    </location>
</feature>
<dbReference type="Proteomes" id="UP000198211">
    <property type="component" value="Unassembled WGS sequence"/>
</dbReference>
<evidence type="ECO:0000313" key="4">
    <source>
        <dbReference type="Proteomes" id="UP000198211"/>
    </source>
</evidence>
<dbReference type="InterPro" id="IPR048324">
    <property type="entry name" value="ZSWIM1-3_RNaseH-like"/>
</dbReference>
<keyword evidence="4" id="KW-1185">Reference proteome</keyword>
<sequence length="247" mass="27986">MDLETNDPDPHKSEMSLFLENLCLVPDIPSLVSEIIDYQEHSQVTKTLEQQRKVKRKSNSFGDPLARARAEGRRTSNPTRSVPTLTTNPAGCQAATKTEPKGIHKGHTPTLERSRSRVSDPSTREFSNSLDPLGYRTIHLRWKRFTDLATAAKPKNILKYLQETTGKCVTLQDVHNLVKRSKARRQGEGTIEDRLDTVMLKFCSVRGNNATIFVDNTKTTQTITIQSRQMMRFFEDFPGVVMLDSTH</sequence>
<dbReference type="STRING" id="4795.A0A225WU59"/>
<dbReference type="InterPro" id="IPR052579">
    <property type="entry name" value="Zinc_finger_SWIM"/>
</dbReference>
<dbReference type="AlphaFoldDB" id="A0A225WU59"/>
<feature type="compositionally biased region" description="Polar residues" evidence="1">
    <location>
        <begin position="75"/>
        <end position="90"/>
    </location>
</feature>
<gene>
    <name evidence="3" type="ORF">PHMEG_0004302</name>
</gene>
<protein>
    <recommendedName>
        <fullName evidence="2">ZSWIM1/3 RNaseH-like domain-containing protein</fullName>
    </recommendedName>
</protein>
<accession>A0A225WU59</accession>
<comment type="caution">
    <text evidence="3">The sequence shown here is derived from an EMBL/GenBank/DDBJ whole genome shotgun (WGS) entry which is preliminary data.</text>
</comment>
<evidence type="ECO:0000259" key="2">
    <source>
        <dbReference type="Pfam" id="PF21056"/>
    </source>
</evidence>
<proteinExistence type="predicted"/>
<evidence type="ECO:0000313" key="3">
    <source>
        <dbReference type="EMBL" id="OWZ21185.1"/>
    </source>
</evidence>
<dbReference type="OrthoDB" id="123859at2759"/>
<dbReference type="EMBL" id="NBNE01000249">
    <property type="protein sequence ID" value="OWZ21185.1"/>
    <property type="molecule type" value="Genomic_DNA"/>
</dbReference>